<feature type="transmembrane region" description="Helical" evidence="8">
    <location>
        <begin position="160"/>
        <end position="186"/>
    </location>
</feature>
<dbReference type="GO" id="GO:0005886">
    <property type="term" value="C:plasma membrane"/>
    <property type="evidence" value="ECO:0007669"/>
    <property type="project" value="UniProtKB-SubCell"/>
</dbReference>
<dbReference type="AlphaFoldDB" id="K1UKU3"/>
<dbReference type="PROSITE" id="PS50928">
    <property type="entry name" value="ABC_TM1"/>
    <property type="match status" value="1"/>
</dbReference>
<keyword evidence="7 8" id="KW-0472">Membrane</keyword>
<protein>
    <submittedName>
        <fullName evidence="10">Spermidine/putrescine ABC transporter, permease protein PotB</fullName>
    </submittedName>
</protein>
<keyword evidence="4" id="KW-1003">Cell membrane</keyword>
<keyword evidence="6 8" id="KW-1133">Transmembrane helix</keyword>
<dbReference type="Pfam" id="PF00528">
    <property type="entry name" value="BPD_transp_1"/>
    <property type="match status" value="1"/>
</dbReference>
<evidence type="ECO:0000256" key="1">
    <source>
        <dbReference type="ARBA" id="ARBA00004651"/>
    </source>
</evidence>
<evidence type="ECO:0000256" key="3">
    <source>
        <dbReference type="ARBA" id="ARBA00022448"/>
    </source>
</evidence>
<gene>
    <name evidence="10" type="ORF">LEA_03153</name>
</gene>
<feature type="transmembrane region" description="Helical" evidence="8">
    <location>
        <begin position="108"/>
        <end position="132"/>
    </location>
</feature>
<feature type="transmembrane region" description="Helical" evidence="8">
    <location>
        <begin position="65"/>
        <end position="88"/>
    </location>
</feature>
<reference evidence="10" key="1">
    <citation type="journal article" date="2013" name="Environ. Microbiol.">
        <title>Microbiota from the distal guts of lean and obese adolescents exhibit partial functional redundancy besides clear differences in community structure.</title>
        <authorList>
            <person name="Ferrer M."/>
            <person name="Ruiz A."/>
            <person name="Lanza F."/>
            <person name="Haange S.B."/>
            <person name="Oberbach A."/>
            <person name="Till H."/>
            <person name="Bargiela R."/>
            <person name="Campoy C."/>
            <person name="Segura M.T."/>
            <person name="Richter M."/>
            <person name="von Bergen M."/>
            <person name="Seifert J."/>
            <person name="Suarez A."/>
        </authorList>
    </citation>
    <scope>NUCLEOTIDE SEQUENCE</scope>
</reference>
<dbReference type="InterPro" id="IPR000515">
    <property type="entry name" value="MetI-like"/>
</dbReference>
<evidence type="ECO:0000256" key="2">
    <source>
        <dbReference type="ARBA" id="ARBA00007069"/>
    </source>
</evidence>
<comment type="subcellular location">
    <subcellularLocation>
        <location evidence="1">Cell membrane</location>
        <topology evidence="1">Multi-pass membrane protein</topology>
    </subcellularLocation>
</comment>
<name>K1UKU3_9ZZZZ</name>
<feature type="transmembrane region" description="Helical" evidence="8">
    <location>
        <begin position="33"/>
        <end position="53"/>
    </location>
</feature>
<dbReference type="CDD" id="cd06261">
    <property type="entry name" value="TM_PBP2"/>
    <property type="match status" value="1"/>
</dbReference>
<evidence type="ECO:0000256" key="6">
    <source>
        <dbReference type="ARBA" id="ARBA00022989"/>
    </source>
</evidence>
<dbReference type="PANTHER" id="PTHR42929">
    <property type="entry name" value="INNER MEMBRANE ABC TRANSPORTER PERMEASE PROTEIN YDCU-RELATED-RELATED"/>
    <property type="match status" value="1"/>
</dbReference>
<dbReference type="InterPro" id="IPR035906">
    <property type="entry name" value="MetI-like_sf"/>
</dbReference>
<sequence>MVIYYAFTDRSGAFTLDNIKALSSYGAIFGRSAWYAVLATVICLILAYPLAYIMAKSRANTQRTIMMLIMLPMWMNFLIRTYSWITILSNTGLINSLLKAVGLPTAQLINTPGAVILGMVYNFLPYMVLPIYSVMSKLDKSLVEAAQDLGAGKLQVLKKVIFPLSLPGVVSGITMVFVPSVSTFYISQKLGGGKFLLIGDSIEMQFQSAYNYNLGASLSLVLMLLIIVCMLIMNRFADNEEGA</sequence>
<evidence type="ECO:0000256" key="7">
    <source>
        <dbReference type="ARBA" id="ARBA00023136"/>
    </source>
</evidence>
<proteinExistence type="inferred from homology"/>
<keyword evidence="5 8" id="KW-0812">Transmembrane</keyword>
<keyword evidence="3" id="KW-0813">Transport</keyword>
<evidence type="ECO:0000259" key="9">
    <source>
        <dbReference type="PROSITE" id="PS50928"/>
    </source>
</evidence>
<dbReference type="SUPFAM" id="SSF161098">
    <property type="entry name" value="MetI-like"/>
    <property type="match status" value="1"/>
</dbReference>
<accession>K1UKU3</accession>
<dbReference type="Gene3D" id="1.10.3720.10">
    <property type="entry name" value="MetI-like"/>
    <property type="match status" value="1"/>
</dbReference>
<comment type="similarity">
    <text evidence="2">Belongs to the binding-protein-dependent transport system permease family. CysTW subfamily.</text>
</comment>
<evidence type="ECO:0000256" key="8">
    <source>
        <dbReference type="SAM" id="Phobius"/>
    </source>
</evidence>
<feature type="domain" description="ABC transmembrane type-1" evidence="9">
    <location>
        <begin position="29"/>
        <end position="233"/>
    </location>
</feature>
<organism evidence="10">
    <name type="scientific">human gut metagenome</name>
    <dbReference type="NCBI Taxonomy" id="408170"/>
    <lineage>
        <taxon>unclassified sequences</taxon>
        <taxon>metagenomes</taxon>
        <taxon>organismal metagenomes</taxon>
    </lineage>
</organism>
<comment type="caution">
    <text evidence="10">The sequence shown here is derived from an EMBL/GenBank/DDBJ whole genome shotgun (WGS) entry which is preliminary data.</text>
</comment>
<dbReference type="GO" id="GO:0055085">
    <property type="term" value="P:transmembrane transport"/>
    <property type="evidence" value="ECO:0007669"/>
    <property type="project" value="InterPro"/>
</dbReference>
<feature type="transmembrane region" description="Helical" evidence="8">
    <location>
        <begin position="214"/>
        <end position="233"/>
    </location>
</feature>
<evidence type="ECO:0000313" key="10">
    <source>
        <dbReference type="EMBL" id="EKC78755.1"/>
    </source>
</evidence>
<evidence type="ECO:0000256" key="4">
    <source>
        <dbReference type="ARBA" id="ARBA00022475"/>
    </source>
</evidence>
<evidence type="ECO:0000256" key="5">
    <source>
        <dbReference type="ARBA" id="ARBA00022692"/>
    </source>
</evidence>
<dbReference type="EMBL" id="AJWY01002105">
    <property type="protein sequence ID" value="EKC78755.1"/>
    <property type="molecule type" value="Genomic_DNA"/>
</dbReference>
<dbReference type="PANTHER" id="PTHR42929:SF1">
    <property type="entry name" value="INNER MEMBRANE ABC TRANSPORTER PERMEASE PROTEIN YDCU-RELATED"/>
    <property type="match status" value="1"/>
</dbReference>